<gene>
    <name evidence="1" type="ORF">KC19_9G187100</name>
</gene>
<dbReference type="AlphaFoldDB" id="A0A8T0GVQ6"/>
<keyword evidence="2" id="KW-1185">Reference proteome</keyword>
<reference evidence="1" key="1">
    <citation type="submission" date="2020-06" db="EMBL/GenBank/DDBJ databases">
        <title>WGS assembly of Ceratodon purpureus strain R40.</title>
        <authorList>
            <person name="Carey S.B."/>
            <person name="Jenkins J."/>
            <person name="Shu S."/>
            <person name="Lovell J.T."/>
            <person name="Sreedasyam A."/>
            <person name="Maumus F."/>
            <person name="Tiley G.P."/>
            <person name="Fernandez-Pozo N."/>
            <person name="Barry K."/>
            <person name="Chen C."/>
            <person name="Wang M."/>
            <person name="Lipzen A."/>
            <person name="Daum C."/>
            <person name="Saski C.A."/>
            <person name="Payton A.C."/>
            <person name="Mcbreen J.C."/>
            <person name="Conrad R.E."/>
            <person name="Kollar L.M."/>
            <person name="Olsson S."/>
            <person name="Huttunen S."/>
            <person name="Landis J.B."/>
            <person name="Wickett N.J."/>
            <person name="Johnson M.G."/>
            <person name="Rensing S.A."/>
            <person name="Grimwood J."/>
            <person name="Schmutz J."/>
            <person name="Mcdaniel S.F."/>
        </authorList>
    </citation>
    <scope>NUCLEOTIDE SEQUENCE</scope>
    <source>
        <strain evidence="1">R40</strain>
    </source>
</reference>
<evidence type="ECO:0000313" key="2">
    <source>
        <dbReference type="Proteomes" id="UP000822688"/>
    </source>
</evidence>
<organism evidence="1 2">
    <name type="scientific">Ceratodon purpureus</name>
    <name type="common">Fire moss</name>
    <name type="synonym">Dicranum purpureum</name>
    <dbReference type="NCBI Taxonomy" id="3225"/>
    <lineage>
        <taxon>Eukaryota</taxon>
        <taxon>Viridiplantae</taxon>
        <taxon>Streptophyta</taxon>
        <taxon>Embryophyta</taxon>
        <taxon>Bryophyta</taxon>
        <taxon>Bryophytina</taxon>
        <taxon>Bryopsida</taxon>
        <taxon>Dicranidae</taxon>
        <taxon>Pseudoditrichales</taxon>
        <taxon>Ditrichaceae</taxon>
        <taxon>Ceratodon</taxon>
    </lineage>
</organism>
<proteinExistence type="predicted"/>
<sequence length="49" mass="5468">MESFKTQYTTFRFMLLNSLILPGTMTEPVLSSTWAATFDDVGTVCTSDL</sequence>
<dbReference type="EMBL" id="CM026430">
    <property type="protein sequence ID" value="KAG0562983.1"/>
    <property type="molecule type" value="Genomic_DNA"/>
</dbReference>
<name>A0A8T0GVQ6_CERPU</name>
<dbReference type="Proteomes" id="UP000822688">
    <property type="component" value="Chromosome 9"/>
</dbReference>
<accession>A0A8T0GVQ6</accession>
<evidence type="ECO:0000313" key="1">
    <source>
        <dbReference type="EMBL" id="KAG0562983.1"/>
    </source>
</evidence>
<protein>
    <submittedName>
        <fullName evidence="1">Uncharacterized protein</fullName>
    </submittedName>
</protein>
<comment type="caution">
    <text evidence="1">The sequence shown here is derived from an EMBL/GenBank/DDBJ whole genome shotgun (WGS) entry which is preliminary data.</text>
</comment>